<evidence type="ECO:0000313" key="3">
    <source>
        <dbReference type="EMBL" id="CAB4177327.1"/>
    </source>
</evidence>
<evidence type="ECO:0000313" key="2">
    <source>
        <dbReference type="EMBL" id="CAB4171492.1"/>
    </source>
</evidence>
<organism evidence="3">
    <name type="scientific">uncultured Caudovirales phage</name>
    <dbReference type="NCBI Taxonomy" id="2100421"/>
    <lineage>
        <taxon>Viruses</taxon>
        <taxon>Duplodnaviria</taxon>
        <taxon>Heunggongvirae</taxon>
        <taxon>Uroviricota</taxon>
        <taxon>Caudoviricetes</taxon>
        <taxon>Peduoviridae</taxon>
        <taxon>Maltschvirus</taxon>
        <taxon>Maltschvirus maltsch</taxon>
    </lineage>
</organism>
<dbReference type="EMBL" id="LR797284">
    <property type="protein sequence ID" value="CAB4199537.1"/>
    <property type="molecule type" value="Genomic_DNA"/>
</dbReference>
<gene>
    <name evidence="3" type="ORF">UFOVP1001_21</name>
    <name evidence="4" type="ORF">UFOVP1338_55</name>
    <name evidence="5" type="ORF">UFOVP1447_50</name>
    <name evidence="6" type="ORF">UFOVP1599_46</name>
    <name evidence="1" type="ORF">UFOVP827_18</name>
    <name evidence="2" type="ORF">UFOVP916_63</name>
</gene>
<dbReference type="InterPro" id="IPR021845">
    <property type="entry name" value="DUF3440"/>
</dbReference>
<sequence>MKNKIQNYITEWENRCYVNGIPNEAPLRLEQLNKVPSYKAIVRAIMKNDTTLKTIGFTQNKCNSYHELKRVELAKRNKPTQLKLF</sequence>
<dbReference type="EMBL" id="LR796778">
    <property type="protein sequence ID" value="CAB4165169.1"/>
    <property type="molecule type" value="Genomic_DNA"/>
</dbReference>
<dbReference type="EMBL" id="LR796866">
    <property type="protein sequence ID" value="CAB4171492.1"/>
    <property type="molecule type" value="Genomic_DNA"/>
</dbReference>
<accession>A0A6J5Q3V7</accession>
<protein>
    <submittedName>
        <fullName evidence="3">Uncharacterized protein</fullName>
    </submittedName>
</protein>
<dbReference type="EMBL" id="LR797462">
    <property type="protein sequence ID" value="CAB4218178.1"/>
    <property type="molecule type" value="Genomic_DNA"/>
</dbReference>
<proteinExistence type="predicted"/>
<name>A0A6J5Q3V7_9CAUD</name>
<dbReference type="Pfam" id="PF11922">
    <property type="entry name" value="DUF3440"/>
    <property type="match status" value="1"/>
</dbReference>
<evidence type="ECO:0000313" key="4">
    <source>
        <dbReference type="EMBL" id="CAB4199537.1"/>
    </source>
</evidence>
<evidence type="ECO:0000313" key="6">
    <source>
        <dbReference type="EMBL" id="CAB4218178.1"/>
    </source>
</evidence>
<evidence type="ECO:0000313" key="5">
    <source>
        <dbReference type="EMBL" id="CAB4213525.1"/>
    </source>
</evidence>
<dbReference type="EMBL" id="LR796950">
    <property type="protein sequence ID" value="CAB4177327.1"/>
    <property type="molecule type" value="Genomic_DNA"/>
</dbReference>
<dbReference type="EMBL" id="LR797398">
    <property type="protein sequence ID" value="CAB4213525.1"/>
    <property type="molecule type" value="Genomic_DNA"/>
</dbReference>
<evidence type="ECO:0000313" key="1">
    <source>
        <dbReference type="EMBL" id="CAB4165169.1"/>
    </source>
</evidence>
<reference evidence="3" key="1">
    <citation type="submission" date="2020-05" db="EMBL/GenBank/DDBJ databases">
        <authorList>
            <person name="Chiriac C."/>
            <person name="Salcher M."/>
            <person name="Ghai R."/>
            <person name="Kavagutti S V."/>
        </authorList>
    </citation>
    <scope>NUCLEOTIDE SEQUENCE</scope>
</reference>